<evidence type="ECO:0000313" key="5">
    <source>
        <dbReference type="Proteomes" id="UP001233673"/>
    </source>
</evidence>
<feature type="signal peptide" evidence="2">
    <location>
        <begin position="1"/>
        <end position="18"/>
    </location>
</feature>
<evidence type="ECO:0000256" key="1">
    <source>
        <dbReference type="SAM" id="MobiDB-lite"/>
    </source>
</evidence>
<feature type="chain" id="PRO_5046666358" evidence="2">
    <location>
        <begin position="19"/>
        <end position="194"/>
    </location>
</feature>
<evidence type="ECO:0000259" key="3">
    <source>
        <dbReference type="SMART" id="SM00909"/>
    </source>
</evidence>
<dbReference type="Pfam" id="PF10646">
    <property type="entry name" value="Germane"/>
    <property type="match status" value="1"/>
</dbReference>
<dbReference type="PROSITE" id="PS51257">
    <property type="entry name" value="PROKAR_LIPOPROTEIN"/>
    <property type="match status" value="1"/>
</dbReference>
<gene>
    <name evidence="4" type="ORF">QOZ88_03955</name>
</gene>
<dbReference type="EMBL" id="JASNFN010000002">
    <property type="protein sequence ID" value="MDP5181781.1"/>
    <property type="molecule type" value="Genomic_DNA"/>
</dbReference>
<comment type="caution">
    <text evidence="4">The sequence shown here is derived from an EMBL/GenBank/DDBJ whole genome shotgun (WGS) entry which is preliminary data.</text>
</comment>
<dbReference type="Proteomes" id="UP001233673">
    <property type="component" value="Unassembled WGS sequence"/>
</dbReference>
<evidence type="ECO:0000313" key="4">
    <source>
        <dbReference type="EMBL" id="MDP5181781.1"/>
    </source>
</evidence>
<name>A0ABT9I885_9ACTN</name>
<accession>A0ABT9I885</accession>
<evidence type="ECO:0000256" key="2">
    <source>
        <dbReference type="SAM" id="SignalP"/>
    </source>
</evidence>
<protein>
    <submittedName>
        <fullName evidence="4">GerMN domain-containing protein</fullName>
    </submittedName>
</protein>
<sequence>MRALAVVLCLLAVLTGCGVEPQPEPERVAVPTATPGTATPRPGDAGPEVVVFFVRGAALAPVPRATTTVTPGSAVALLATGPTRAEVIGGLRTAVAPQSIVADEGLPGGITAVSVTEEFAGITGGNQLLAVAQVVWTLTELPGTTRVRFLIEGSPLEVPTDDGLSDEPVGRDQLLSVAPPGTPRTPASGPTSED</sequence>
<dbReference type="SMART" id="SM00909">
    <property type="entry name" value="Germane"/>
    <property type="match status" value="1"/>
</dbReference>
<organism evidence="4 5">
    <name type="scientific">Blastococcus carthaginiensis</name>
    <dbReference type="NCBI Taxonomy" id="3050034"/>
    <lineage>
        <taxon>Bacteria</taxon>
        <taxon>Bacillati</taxon>
        <taxon>Actinomycetota</taxon>
        <taxon>Actinomycetes</taxon>
        <taxon>Geodermatophilales</taxon>
        <taxon>Geodermatophilaceae</taxon>
        <taxon>Blastococcus</taxon>
    </lineage>
</organism>
<feature type="region of interest" description="Disordered" evidence="1">
    <location>
        <begin position="156"/>
        <end position="194"/>
    </location>
</feature>
<feature type="domain" description="GerMN" evidence="3">
    <location>
        <begin position="71"/>
        <end position="160"/>
    </location>
</feature>
<dbReference type="InterPro" id="IPR019606">
    <property type="entry name" value="GerMN"/>
</dbReference>
<dbReference type="RefSeq" id="WP_305998488.1">
    <property type="nucleotide sequence ID" value="NZ_JASNFN010000002.1"/>
</dbReference>
<keyword evidence="2" id="KW-0732">Signal</keyword>
<keyword evidence="5" id="KW-1185">Reference proteome</keyword>
<feature type="compositionally biased region" description="Low complexity" evidence="1">
    <location>
        <begin position="28"/>
        <end position="43"/>
    </location>
</feature>
<feature type="region of interest" description="Disordered" evidence="1">
    <location>
        <begin position="22"/>
        <end position="43"/>
    </location>
</feature>
<reference evidence="5" key="1">
    <citation type="submission" date="2023-05" db="EMBL/GenBank/DDBJ databases">
        <title>Draft genome of Pseudofrankia sp. BMG5.37.</title>
        <authorList>
            <person name="Gtari M."/>
            <person name="Ghodhbane F."/>
            <person name="Sbissi I."/>
        </authorList>
    </citation>
    <scope>NUCLEOTIDE SEQUENCE [LARGE SCALE GENOMIC DNA]</scope>
    <source>
        <strain evidence="5">BMG 814</strain>
    </source>
</reference>
<proteinExistence type="predicted"/>